<comment type="catalytic activity">
    <reaction evidence="13 14">
        <text>L-seryl-[protein] + ATP = O-phospho-L-seryl-[protein] + ADP + H(+)</text>
        <dbReference type="Rhea" id="RHEA:17989"/>
        <dbReference type="Rhea" id="RHEA-COMP:9863"/>
        <dbReference type="Rhea" id="RHEA-COMP:11604"/>
        <dbReference type="ChEBI" id="CHEBI:15378"/>
        <dbReference type="ChEBI" id="CHEBI:29999"/>
        <dbReference type="ChEBI" id="CHEBI:30616"/>
        <dbReference type="ChEBI" id="CHEBI:83421"/>
        <dbReference type="ChEBI" id="CHEBI:456216"/>
        <dbReference type="EC" id="2.7.11.1"/>
    </reaction>
</comment>
<evidence type="ECO:0000256" key="11">
    <source>
        <dbReference type="ARBA" id="ARBA00023180"/>
    </source>
</evidence>
<dbReference type="InterPro" id="IPR036426">
    <property type="entry name" value="Bulb-type_lectin_dom_sf"/>
</dbReference>
<dbReference type="PROSITE" id="PS50011">
    <property type="entry name" value="PROTEIN_KINASE_DOM"/>
    <property type="match status" value="1"/>
</dbReference>
<dbReference type="GO" id="GO:0051707">
    <property type="term" value="P:response to other organism"/>
    <property type="evidence" value="ECO:0007669"/>
    <property type="project" value="UniProtKB-ARBA"/>
</dbReference>
<dbReference type="Pfam" id="PF00954">
    <property type="entry name" value="S_locus_glycop"/>
    <property type="match status" value="1"/>
</dbReference>
<dbReference type="EnsemblPlants" id="AET2Gv21172600.2">
    <property type="protein sequence ID" value="AET2Gv21172600.2"/>
    <property type="gene ID" value="AET2Gv21172600"/>
</dbReference>
<reference evidence="20" key="5">
    <citation type="journal article" date="2021" name="G3 (Bethesda)">
        <title>Aegilops tauschii genome assembly Aet v5.0 features greater sequence contiguity and improved annotation.</title>
        <authorList>
            <person name="Wang L."/>
            <person name="Zhu T."/>
            <person name="Rodriguez J.C."/>
            <person name="Deal K.R."/>
            <person name="Dubcovsky J."/>
            <person name="McGuire P.E."/>
            <person name="Lux T."/>
            <person name="Spannagl M."/>
            <person name="Mayer K.F.X."/>
            <person name="Baldrich P."/>
            <person name="Meyers B.C."/>
            <person name="Huo N."/>
            <person name="Gu Y.Q."/>
            <person name="Zhou H."/>
            <person name="Devos K.M."/>
            <person name="Bennetzen J.L."/>
            <person name="Unver T."/>
            <person name="Budak H."/>
            <person name="Gulick P.J."/>
            <person name="Galiba G."/>
            <person name="Kalapos B."/>
            <person name="Nelson D.R."/>
            <person name="Li P."/>
            <person name="You F.M."/>
            <person name="Luo M.C."/>
            <person name="Dvorak J."/>
        </authorList>
    </citation>
    <scope>NUCLEOTIDE SEQUENCE [LARGE SCALE GENOMIC DNA]</scope>
    <source>
        <strain evidence="20">cv. AL8/78</strain>
    </source>
</reference>
<dbReference type="InterPro" id="IPR017441">
    <property type="entry name" value="Protein_kinase_ATP_BS"/>
</dbReference>
<comment type="catalytic activity">
    <reaction evidence="12 14">
        <text>L-threonyl-[protein] + ATP = O-phospho-L-threonyl-[protein] + ADP + H(+)</text>
        <dbReference type="Rhea" id="RHEA:46608"/>
        <dbReference type="Rhea" id="RHEA-COMP:11060"/>
        <dbReference type="Rhea" id="RHEA-COMP:11605"/>
        <dbReference type="ChEBI" id="CHEBI:15378"/>
        <dbReference type="ChEBI" id="CHEBI:30013"/>
        <dbReference type="ChEBI" id="CHEBI:30616"/>
        <dbReference type="ChEBI" id="CHEBI:61977"/>
        <dbReference type="ChEBI" id="CHEBI:456216"/>
        <dbReference type="EC" id="2.7.11.1"/>
    </reaction>
</comment>
<evidence type="ECO:0000259" key="17">
    <source>
        <dbReference type="PROSITE" id="PS50011"/>
    </source>
</evidence>
<evidence type="ECO:0000256" key="12">
    <source>
        <dbReference type="ARBA" id="ARBA00047899"/>
    </source>
</evidence>
<feature type="domain" description="Bulb-type lectin" evidence="18">
    <location>
        <begin position="47"/>
        <end position="168"/>
    </location>
</feature>
<dbReference type="GO" id="GO:0106310">
    <property type="term" value="F:protein serine kinase activity"/>
    <property type="evidence" value="ECO:0007669"/>
    <property type="project" value="RHEA"/>
</dbReference>
<evidence type="ECO:0000256" key="5">
    <source>
        <dbReference type="ARBA" id="ARBA00022729"/>
    </source>
</evidence>
<keyword evidence="10" id="KW-0675">Receptor</keyword>
<dbReference type="Proteomes" id="UP000015105">
    <property type="component" value="Chromosome 2D"/>
</dbReference>
<keyword evidence="2 14" id="KW-0723">Serine/threonine-protein kinase</keyword>
<keyword evidence="16" id="KW-1133">Transmembrane helix</keyword>
<keyword evidence="11" id="KW-0325">Glycoprotein</keyword>
<comment type="subcellular location">
    <subcellularLocation>
        <location evidence="1">Membrane</location>
        <topology evidence="1">Single-pass type I membrane protein</topology>
    </subcellularLocation>
</comment>
<evidence type="ECO:0000259" key="18">
    <source>
        <dbReference type="PROSITE" id="PS50927"/>
    </source>
</evidence>
<dbReference type="PROSITE" id="PS50927">
    <property type="entry name" value="BULB_LECTIN"/>
    <property type="match status" value="1"/>
</dbReference>
<dbReference type="GO" id="GO:0048544">
    <property type="term" value="P:recognition of pollen"/>
    <property type="evidence" value="ECO:0007669"/>
    <property type="project" value="InterPro"/>
</dbReference>
<dbReference type="InterPro" id="IPR000719">
    <property type="entry name" value="Prot_kinase_dom"/>
</dbReference>
<evidence type="ECO:0000256" key="16">
    <source>
        <dbReference type="SAM" id="Phobius"/>
    </source>
</evidence>
<dbReference type="PROSITE" id="PS50948">
    <property type="entry name" value="PAN"/>
    <property type="match status" value="1"/>
</dbReference>
<accession>A0A453DBE4</accession>
<evidence type="ECO:0000259" key="19">
    <source>
        <dbReference type="PROSITE" id="PS50948"/>
    </source>
</evidence>
<keyword evidence="3" id="KW-0245">EGF-like domain</keyword>
<dbReference type="Gramene" id="AET2Gv21172600.2">
    <property type="protein sequence ID" value="AET2Gv21172600.2"/>
    <property type="gene ID" value="AET2Gv21172600"/>
</dbReference>
<dbReference type="InterPro" id="IPR024171">
    <property type="entry name" value="SRK-like_kinase"/>
</dbReference>
<dbReference type="GO" id="GO:0016020">
    <property type="term" value="C:membrane"/>
    <property type="evidence" value="ECO:0007669"/>
    <property type="project" value="UniProtKB-SubCell"/>
</dbReference>
<reference evidence="20" key="3">
    <citation type="journal article" date="2017" name="Nature">
        <title>Genome sequence of the progenitor of the wheat D genome Aegilops tauschii.</title>
        <authorList>
            <person name="Luo M.C."/>
            <person name="Gu Y.Q."/>
            <person name="Puiu D."/>
            <person name="Wang H."/>
            <person name="Twardziok S.O."/>
            <person name="Deal K.R."/>
            <person name="Huo N."/>
            <person name="Zhu T."/>
            <person name="Wang L."/>
            <person name="Wang Y."/>
            <person name="McGuire P.E."/>
            <person name="Liu S."/>
            <person name="Long H."/>
            <person name="Ramasamy R.K."/>
            <person name="Rodriguez J.C."/>
            <person name="Van S.L."/>
            <person name="Yuan L."/>
            <person name="Wang Z."/>
            <person name="Xia Z."/>
            <person name="Xiao L."/>
            <person name="Anderson O.D."/>
            <person name="Ouyang S."/>
            <person name="Liang Y."/>
            <person name="Zimin A.V."/>
            <person name="Pertea G."/>
            <person name="Qi P."/>
            <person name="Bennetzen J.L."/>
            <person name="Dai X."/>
            <person name="Dawson M.W."/>
            <person name="Muller H.G."/>
            <person name="Kugler K."/>
            <person name="Rivarola-Duarte L."/>
            <person name="Spannagl M."/>
            <person name="Mayer K.F.X."/>
            <person name="Lu F.H."/>
            <person name="Bevan M.W."/>
            <person name="Leroy P."/>
            <person name="Li P."/>
            <person name="You F.M."/>
            <person name="Sun Q."/>
            <person name="Liu Z."/>
            <person name="Lyons E."/>
            <person name="Wicker T."/>
            <person name="Salzberg S.L."/>
            <person name="Devos K.M."/>
            <person name="Dvorak J."/>
        </authorList>
    </citation>
    <scope>NUCLEOTIDE SEQUENCE [LARGE SCALE GENOMIC DNA]</scope>
    <source>
        <strain evidence="20">cv. AL8/78</strain>
    </source>
</reference>
<evidence type="ECO:0000256" key="1">
    <source>
        <dbReference type="ARBA" id="ARBA00004479"/>
    </source>
</evidence>
<dbReference type="GO" id="GO:0005524">
    <property type="term" value="F:ATP binding"/>
    <property type="evidence" value="ECO:0007669"/>
    <property type="project" value="UniProtKB-UniRule"/>
</dbReference>
<keyword evidence="7 14" id="KW-0418">Kinase</keyword>
<feature type="binding site" evidence="15">
    <location>
        <position position="542"/>
    </location>
    <ligand>
        <name>ATP</name>
        <dbReference type="ChEBI" id="CHEBI:30616"/>
    </ligand>
</feature>
<evidence type="ECO:0000256" key="2">
    <source>
        <dbReference type="ARBA" id="ARBA00022527"/>
    </source>
</evidence>
<dbReference type="SMART" id="SM00220">
    <property type="entry name" value="S_TKc"/>
    <property type="match status" value="1"/>
</dbReference>
<reference evidence="21" key="2">
    <citation type="journal article" date="2017" name="Nat. Plants">
        <title>The Aegilops tauschii genome reveals multiple impacts of transposons.</title>
        <authorList>
            <person name="Zhao G."/>
            <person name="Zou C."/>
            <person name="Li K."/>
            <person name="Wang K."/>
            <person name="Li T."/>
            <person name="Gao L."/>
            <person name="Zhang X."/>
            <person name="Wang H."/>
            <person name="Yang Z."/>
            <person name="Liu X."/>
            <person name="Jiang W."/>
            <person name="Mao L."/>
            <person name="Kong X."/>
            <person name="Jiao Y."/>
            <person name="Jia J."/>
        </authorList>
    </citation>
    <scope>NUCLEOTIDE SEQUENCE [LARGE SCALE GENOMIC DNA]</scope>
    <source>
        <strain evidence="21">cv. AL8/78</strain>
    </source>
</reference>
<reference evidence="20" key="4">
    <citation type="submission" date="2019-03" db="UniProtKB">
        <authorList>
            <consortium name="EnsemblPlants"/>
        </authorList>
    </citation>
    <scope>IDENTIFICATION</scope>
</reference>
<dbReference type="PANTHER" id="PTHR32444:SF233">
    <property type="entry name" value="SERINE_THREONINE-PROTEIN KINASE"/>
    <property type="match status" value="1"/>
</dbReference>
<dbReference type="InterPro" id="IPR000858">
    <property type="entry name" value="S_locus_glycoprot_dom"/>
</dbReference>
<dbReference type="Gene3D" id="3.30.200.20">
    <property type="entry name" value="Phosphorylase Kinase, domain 1"/>
    <property type="match status" value="1"/>
</dbReference>
<evidence type="ECO:0000313" key="20">
    <source>
        <dbReference type="EnsemblPlants" id="AET2Gv21172600.2"/>
    </source>
</evidence>
<dbReference type="PROSITE" id="PS00108">
    <property type="entry name" value="PROTEIN_KINASE_ST"/>
    <property type="match status" value="1"/>
</dbReference>
<feature type="domain" description="Apple" evidence="19">
    <location>
        <begin position="362"/>
        <end position="447"/>
    </location>
</feature>
<keyword evidence="8 14" id="KW-0067">ATP-binding</keyword>
<dbReference type="InterPro" id="IPR001480">
    <property type="entry name" value="Bulb-type_lectin_dom"/>
</dbReference>
<dbReference type="CDD" id="cd14066">
    <property type="entry name" value="STKc_IRAK"/>
    <property type="match status" value="1"/>
</dbReference>
<dbReference type="PROSITE" id="PS00107">
    <property type="entry name" value="PROTEIN_KINASE_ATP"/>
    <property type="match status" value="1"/>
</dbReference>
<evidence type="ECO:0000256" key="13">
    <source>
        <dbReference type="ARBA" id="ARBA00048679"/>
    </source>
</evidence>
<dbReference type="FunFam" id="3.30.200.20:FF:000591">
    <property type="entry name" value="Serine/threonine-protein kinase"/>
    <property type="match status" value="1"/>
</dbReference>
<evidence type="ECO:0000256" key="7">
    <source>
        <dbReference type="ARBA" id="ARBA00022777"/>
    </source>
</evidence>
<dbReference type="SMART" id="SM00108">
    <property type="entry name" value="B_lectin"/>
    <property type="match status" value="1"/>
</dbReference>
<keyword evidence="16" id="KW-0472">Membrane</keyword>
<evidence type="ECO:0000256" key="3">
    <source>
        <dbReference type="ARBA" id="ARBA00022536"/>
    </source>
</evidence>
<comment type="similarity">
    <text evidence="14">Belongs to the protein kinase superfamily. Ser/Thr protein kinase family.</text>
</comment>
<feature type="transmembrane region" description="Helical" evidence="16">
    <location>
        <begin position="457"/>
        <end position="481"/>
    </location>
</feature>
<dbReference type="SUPFAM" id="SSF51110">
    <property type="entry name" value="alpha-D-mannose-specific plant lectins"/>
    <property type="match status" value="1"/>
</dbReference>
<feature type="transmembrane region" description="Helical" evidence="16">
    <location>
        <begin position="28"/>
        <end position="46"/>
    </location>
</feature>
<dbReference type="SMART" id="SM00473">
    <property type="entry name" value="PAN_AP"/>
    <property type="match status" value="1"/>
</dbReference>
<dbReference type="SUPFAM" id="SSF56112">
    <property type="entry name" value="Protein kinase-like (PK-like)"/>
    <property type="match status" value="1"/>
</dbReference>
<evidence type="ECO:0000256" key="9">
    <source>
        <dbReference type="ARBA" id="ARBA00023157"/>
    </source>
</evidence>
<dbReference type="InterPro" id="IPR008271">
    <property type="entry name" value="Ser/Thr_kinase_AS"/>
</dbReference>
<feature type="domain" description="Protein kinase" evidence="17">
    <location>
        <begin position="514"/>
        <end position="793"/>
    </location>
</feature>
<dbReference type="Pfam" id="PF00069">
    <property type="entry name" value="Pkinase"/>
    <property type="match status" value="1"/>
</dbReference>
<dbReference type="Pfam" id="PF08276">
    <property type="entry name" value="PAN_2"/>
    <property type="match status" value="1"/>
</dbReference>
<keyword evidence="6 14" id="KW-0547">Nucleotide-binding</keyword>
<keyword evidence="21" id="KW-1185">Reference proteome</keyword>
<evidence type="ECO:0000256" key="8">
    <source>
        <dbReference type="ARBA" id="ARBA00022840"/>
    </source>
</evidence>
<dbReference type="InterPro" id="IPR003609">
    <property type="entry name" value="Pan_app"/>
</dbReference>
<dbReference type="Gene3D" id="2.90.10.10">
    <property type="entry name" value="Bulb-type lectin domain"/>
    <property type="match status" value="1"/>
</dbReference>
<dbReference type="Gene3D" id="1.10.510.10">
    <property type="entry name" value="Transferase(Phosphotransferase) domain 1"/>
    <property type="match status" value="1"/>
</dbReference>
<evidence type="ECO:0000256" key="15">
    <source>
        <dbReference type="PROSITE-ProRule" id="PRU10141"/>
    </source>
</evidence>
<dbReference type="FunFam" id="2.90.10.10:FF:000005">
    <property type="entry name" value="G-type lectin S-receptor-like serine/threonine-protein kinase"/>
    <property type="match status" value="1"/>
</dbReference>
<sequence length="845" mass="92354">GPCMSCAVERGILHPSAMRATSQQPARLLLRLLLIGFFLLSIAAGVTDKLERGQKLTDGDTLVSSGGSFTLGFFSPGASTKRYLGIWFSVSNATVCWVANRDQPLLDKSGTLLLNDVGSLVLLDGSRQTRTAWSSNFLPASAAAVQLLDSGNLVVRNGSSSTSLWQSFDQPSDTLLPGMKLGKNLWTGGEWQLTSWRSADDPSPGDYRRTLQTTGLPEIILWYRDVKTYRTGPWNGIYFNGVPEARAYAGKYPLLVTTSPWEITYGYTAAPGAPLTRVVVNYTGKAERLEWDASSREWNRIFQGPRDPCDEYGKCGPFGLCDPEAASSGFCGCVDGFSAANTSALVVKDNSDGCRRDVALDCAGGTTTDGFKVVPGMKLPDTQNASVDMGVTLEECRARCLADCSCLAYAAADIRGGGDGTGCVRWADAIVDLRLVDRGQNLYLRLSKSEMGGRKRFPTLLVATTLPSAVTILLLVFMIWWRRKNRIIGAIPQNPTMAVPSVSLAIIKDVTGNFSKSNIIGQGGFSVVYKGQLPEGRTIAVKRLKQTALTTKGKNDFAREVEVMVGLRHGSLVRLLAYCDEGKERILVYEYMQNKSLNIYIFGTPNLRASLDWARRLELLREIAHGVAYLHAGSGESVIHRDLKPGNILLDDEWKPKIADFGTAKLFADNQTGPDQTIVISPGYAAPEYVRGGEMTLKCDVYSFGVILLETLSGQRNGSLQRLLSQAWELWEQNRIIELLDTTIVPLPKSEPEILPGLKRCIQIGLLCVQEMPDDRPAMSEVVAMFTSATSQIDWPRRSVLDSGIAMPLNPSLELETDHLNPTTIEMRSPSSRSSYCCLASNQSN</sequence>
<evidence type="ECO:0000256" key="14">
    <source>
        <dbReference type="PIRNR" id="PIRNR000641"/>
    </source>
</evidence>
<dbReference type="Pfam" id="PF01453">
    <property type="entry name" value="B_lectin"/>
    <property type="match status" value="1"/>
</dbReference>
<evidence type="ECO:0000256" key="6">
    <source>
        <dbReference type="ARBA" id="ARBA00022741"/>
    </source>
</evidence>
<organism evidence="20 21">
    <name type="scientific">Aegilops tauschii subsp. strangulata</name>
    <name type="common">Goatgrass</name>
    <dbReference type="NCBI Taxonomy" id="200361"/>
    <lineage>
        <taxon>Eukaryota</taxon>
        <taxon>Viridiplantae</taxon>
        <taxon>Streptophyta</taxon>
        <taxon>Embryophyta</taxon>
        <taxon>Tracheophyta</taxon>
        <taxon>Spermatophyta</taxon>
        <taxon>Magnoliopsida</taxon>
        <taxon>Liliopsida</taxon>
        <taxon>Poales</taxon>
        <taxon>Poaceae</taxon>
        <taxon>BOP clade</taxon>
        <taxon>Pooideae</taxon>
        <taxon>Triticodae</taxon>
        <taxon>Triticeae</taxon>
        <taxon>Triticinae</taxon>
        <taxon>Aegilops</taxon>
    </lineage>
</organism>
<dbReference type="EC" id="2.7.11.1" evidence="14"/>
<keyword evidence="4 14" id="KW-0808">Transferase</keyword>
<dbReference type="GO" id="GO:0004674">
    <property type="term" value="F:protein serine/threonine kinase activity"/>
    <property type="evidence" value="ECO:0007669"/>
    <property type="project" value="UniProtKB-KW"/>
</dbReference>
<dbReference type="PIRSF" id="PIRSF000641">
    <property type="entry name" value="SRK"/>
    <property type="match status" value="1"/>
</dbReference>
<dbReference type="PANTHER" id="PTHR32444">
    <property type="entry name" value="BULB-TYPE LECTIN DOMAIN-CONTAINING PROTEIN"/>
    <property type="match status" value="1"/>
</dbReference>
<dbReference type="STRING" id="200361.A0A453DBE4"/>
<proteinExistence type="inferred from homology"/>
<reference evidence="21" key="1">
    <citation type="journal article" date="2014" name="Science">
        <title>Ancient hybridizations among the ancestral genomes of bread wheat.</title>
        <authorList>
            <consortium name="International Wheat Genome Sequencing Consortium,"/>
            <person name="Marcussen T."/>
            <person name="Sandve S.R."/>
            <person name="Heier L."/>
            <person name="Spannagl M."/>
            <person name="Pfeifer M."/>
            <person name="Jakobsen K.S."/>
            <person name="Wulff B.B."/>
            <person name="Steuernagel B."/>
            <person name="Mayer K.F."/>
            <person name="Olsen O.A."/>
        </authorList>
    </citation>
    <scope>NUCLEOTIDE SEQUENCE [LARGE SCALE GENOMIC DNA]</scope>
    <source>
        <strain evidence="21">cv. AL8/78</strain>
    </source>
</reference>
<dbReference type="FunFam" id="1.10.510.10:FF:000724">
    <property type="entry name" value="Serine/threonine-protein kinase"/>
    <property type="match status" value="1"/>
</dbReference>
<evidence type="ECO:0000256" key="4">
    <source>
        <dbReference type="ARBA" id="ARBA00022679"/>
    </source>
</evidence>
<evidence type="ECO:0000256" key="10">
    <source>
        <dbReference type="ARBA" id="ARBA00023170"/>
    </source>
</evidence>
<dbReference type="AlphaFoldDB" id="A0A453DBE4"/>
<dbReference type="CDD" id="cd00028">
    <property type="entry name" value="B_lectin"/>
    <property type="match status" value="1"/>
</dbReference>
<keyword evidence="5" id="KW-0732">Signal</keyword>
<dbReference type="InterPro" id="IPR011009">
    <property type="entry name" value="Kinase-like_dom_sf"/>
</dbReference>
<keyword evidence="9" id="KW-1015">Disulfide bond</keyword>
<evidence type="ECO:0000313" key="21">
    <source>
        <dbReference type="Proteomes" id="UP000015105"/>
    </source>
</evidence>
<name>A0A453DBE4_AEGTS</name>
<protein>
    <recommendedName>
        <fullName evidence="14">Receptor-like serine/threonine-protein kinase</fullName>
        <ecNumber evidence="14">2.7.11.1</ecNumber>
    </recommendedName>
</protein>
<keyword evidence="16" id="KW-0812">Transmembrane</keyword>
<dbReference type="CDD" id="cd01098">
    <property type="entry name" value="PAN_AP_plant"/>
    <property type="match status" value="1"/>
</dbReference>